<protein>
    <recommendedName>
        <fullName evidence="1">YdhG-like domain-containing protein</fullName>
    </recommendedName>
</protein>
<dbReference type="RefSeq" id="WP_035023639.1">
    <property type="nucleotide sequence ID" value="NZ_CP084916.1"/>
</dbReference>
<feature type="domain" description="YdhG-like" evidence="1">
    <location>
        <begin position="25"/>
        <end position="130"/>
    </location>
</feature>
<dbReference type="Proteomes" id="UP000199481">
    <property type="component" value="Unassembled WGS sequence"/>
</dbReference>
<dbReference type="Pfam" id="PF08818">
    <property type="entry name" value="DUF1801"/>
    <property type="match status" value="1"/>
</dbReference>
<evidence type="ECO:0000313" key="2">
    <source>
        <dbReference type="EMBL" id="SDQ15359.1"/>
    </source>
</evidence>
<dbReference type="AlphaFoldDB" id="A0A1H0YJF4"/>
<gene>
    <name evidence="2" type="ORF">SAMN04487752_0991</name>
</gene>
<evidence type="ECO:0000259" key="1">
    <source>
        <dbReference type="Pfam" id="PF08818"/>
    </source>
</evidence>
<dbReference type="InterPro" id="IPR014922">
    <property type="entry name" value="YdhG-like"/>
</dbReference>
<dbReference type="Gene3D" id="3.90.1150.200">
    <property type="match status" value="1"/>
</dbReference>
<dbReference type="SUPFAM" id="SSF159888">
    <property type="entry name" value="YdhG-like"/>
    <property type="match status" value="1"/>
</dbReference>
<evidence type="ECO:0000313" key="3">
    <source>
        <dbReference type="Proteomes" id="UP000199481"/>
    </source>
</evidence>
<keyword evidence="3" id="KW-1185">Reference proteome</keyword>
<name>A0A1H0YJF4_9LACT</name>
<accession>A0A1H0YJF4</accession>
<organism evidence="2 3">
    <name type="scientific">Carnobacterium viridans</name>
    <dbReference type="NCBI Taxonomy" id="174587"/>
    <lineage>
        <taxon>Bacteria</taxon>
        <taxon>Bacillati</taxon>
        <taxon>Bacillota</taxon>
        <taxon>Bacilli</taxon>
        <taxon>Lactobacillales</taxon>
        <taxon>Carnobacteriaceae</taxon>
        <taxon>Carnobacterium</taxon>
    </lineage>
</organism>
<dbReference type="EMBL" id="FNJW01000008">
    <property type="protein sequence ID" value="SDQ15359.1"/>
    <property type="molecule type" value="Genomic_DNA"/>
</dbReference>
<reference evidence="3" key="1">
    <citation type="submission" date="2016-10" db="EMBL/GenBank/DDBJ databases">
        <authorList>
            <person name="Varghese N."/>
            <person name="Submissions S."/>
        </authorList>
    </citation>
    <scope>NUCLEOTIDE SEQUENCE [LARGE SCALE GENOMIC DNA]</scope>
    <source>
        <strain evidence="3">MPL-11</strain>
    </source>
</reference>
<dbReference type="OrthoDB" id="5951444at2"/>
<proteinExistence type="predicted"/>
<sequence>MIENKTQETAESVSKFVEEIEDEQKRQDAHRLIQLISEETGYEPKMWGAAIIGFGHYHYKYASGHEGDAAPVGFSPRKAQISIYLSQPDDEKRAEKLTRLGKHKMGKGCLYIKKVTDIDPAVLKELIQDSVKYIEETYPETK</sequence>